<keyword evidence="3" id="KW-1185">Reference proteome</keyword>
<dbReference type="AlphaFoldDB" id="A0A813BKD5"/>
<feature type="region of interest" description="Disordered" evidence="1">
    <location>
        <begin position="603"/>
        <end position="704"/>
    </location>
</feature>
<feature type="region of interest" description="Disordered" evidence="1">
    <location>
        <begin position="464"/>
        <end position="484"/>
    </location>
</feature>
<feature type="compositionally biased region" description="Basic and acidic residues" evidence="1">
    <location>
        <begin position="742"/>
        <end position="755"/>
    </location>
</feature>
<sequence>METNVLSEMFGRKLFRTAVLPWSAATFAACTKCRRSYSQCNPASPSAGIPVDSELHSYWDKHDGKSFEERSIAGGRMAALRWVTEIALKLAALKPDLLLVDLGCGTGLFAKLLGPLNIVGVDISEAHLCLAGKHMKVSKASYLDWVPEVGSAAPDVAVHNNSIEDYEEAVKGRFFKHVYTWLAPGGYFLFQAYSPRDEPMGRCIRECSPSFAARHTVHLCDTGDYVTLAERAGFEVVSTELVHSEGARVATASISARSGHKAGPSGLYGATELSWTAWRPRLGCNPGKKSDGQLDRPRNVVSANRARSRHPSMLKSRNMLCLTQSFHWLSTWSGADQVFARLDRGAGGEPGVWVAWRSTGAVSRMCTVQHLAFARNIPLIGSVYIPCNRSLPMPTPFRVGDAVYTWNLSTKMVDQKGRVSQILSSPLAYGNTVLPPGSVAVTFSDETSTLWISEEHVGVMLRRAEAERDESEEDRPSADGWPQDASKLGVGGYTSLSSMLGAMSSFFGLDKNGLATKQEDQEDSKEESDGKVAFAEGDVVDVWNYDASAWDFGAVVSQVLHEPLSLGGSSLPAGSILISLNGALRWLTPDLISLVVRRSDGVQPAASCDSDGSNPKQIVDTASTDASQPDDEDLVHKSLSTSTAASGRQPDVAPDAPPSPVNASGPKPSQSSGDVADLDEDQAPVTPATSTGSQGSGKAGPLPTPQATVIATLKVPDTMGPSAEFDGTPVSSRHSSPPVSPRTKDHKPTLEAPPDYERSKQRVLVVGPGFGRELNPQQGQLLESAGFQVRWVFDLPNPESPSFPILHYLPVLKQAIDEFAPHLLVCASKGGAYVTAVWQAGLWTGPTLIINRHPTLTSLPKGSRVVLAHGSNDEYYQYRREDLEALMRSGSSNSCFLYYTANSGVLGRGHTRLGDKHNMESLKLWDTLPRLCDAAMAPECPELTIMRSWRSMLAQERLDAEEWLGYVPGLRTLWQSEDQKGMDDQILFEVHSESEEQRGKPT</sequence>
<gene>
    <name evidence="2" type="primary">tam</name>
    <name evidence="2" type="ORF">SNEC2469_LOCUS31012</name>
</gene>
<feature type="region of interest" description="Disordered" evidence="1">
    <location>
        <begin position="717"/>
        <end position="755"/>
    </location>
</feature>
<dbReference type="CDD" id="cd02440">
    <property type="entry name" value="AdoMet_MTases"/>
    <property type="match status" value="1"/>
</dbReference>
<organism evidence="2 3">
    <name type="scientific">Symbiodinium necroappetens</name>
    <dbReference type="NCBI Taxonomy" id="1628268"/>
    <lineage>
        <taxon>Eukaryota</taxon>
        <taxon>Sar</taxon>
        <taxon>Alveolata</taxon>
        <taxon>Dinophyceae</taxon>
        <taxon>Suessiales</taxon>
        <taxon>Symbiodiniaceae</taxon>
        <taxon>Symbiodinium</taxon>
    </lineage>
</organism>
<reference evidence="2" key="1">
    <citation type="submission" date="2021-02" db="EMBL/GenBank/DDBJ databases">
        <authorList>
            <person name="Dougan E. K."/>
            <person name="Rhodes N."/>
            <person name="Thang M."/>
            <person name="Chan C."/>
        </authorList>
    </citation>
    <scope>NUCLEOTIDE SEQUENCE</scope>
</reference>
<dbReference type="PANTHER" id="PTHR43861">
    <property type="entry name" value="TRANS-ACONITATE 2-METHYLTRANSFERASE-RELATED"/>
    <property type="match status" value="1"/>
</dbReference>
<name>A0A813BKD5_9DINO</name>
<dbReference type="SUPFAM" id="SSF53335">
    <property type="entry name" value="S-adenosyl-L-methionine-dependent methyltransferases"/>
    <property type="match status" value="1"/>
</dbReference>
<accession>A0A813BKD5</accession>
<dbReference type="Gene3D" id="3.40.50.150">
    <property type="entry name" value="Vaccinia Virus protein VP39"/>
    <property type="match status" value="1"/>
</dbReference>
<evidence type="ECO:0000256" key="1">
    <source>
        <dbReference type="SAM" id="MobiDB-lite"/>
    </source>
</evidence>
<dbReference type="EMBL" id="CAJNJA010073808">
    <property type="protein sequence ID" value="CAE7910843.1"/>
    <property type="molecule type" value="Genomic_DNA"/>
</dbReference>
<evidence type="ECO:0000313" key="2">
    <source>
        <dbReference type="EMBL" id="CAE7910843.1"/>
    </source>
</evidence>
<dbReference type="Proteomes" id="UP000601435">
    <property type="component" value="Unassembled WGS sequence"/>
</dbReference>
<dbReference type="InterPro" id="IPR029063">
    <property type="entry name" value="SAM-dependent_MTases_sf"/>
</dbReference>
<dbReference type="OrthoDB" id="207120at2759"/>
<dbReference type="Pfam" id="PF13489">
    <property type="entry name" value="Methyltransf_23"/>
    <property type="match status" value="1"/>
</dbReference>
<evidence type="ECO:0000313" key="3">
    <source>
        <dbReference type="Proteomes" id="UP000601435"/>
    </source>
</evidence>
<feature type="compositionally biased region" description="Polar residues" evidence="1">
    <location>
        <begin position="610"/>
        <end position="627"/>
    </location>
</feature>
<comment type="caution">
    <text evidence="2">The sequence shown here is derived from an EMBL/GenBank/DDBJ whole genome shotgun (WGS) entry which is preliminary data.</text>
</comment>
<proteinExistence type="predicted"/>
<protein>
    <submittedName>
        <fullName evidence="2">Tam protein</fullName>
    </submittedName>
</protein>